<dbReference type="Proteomes" id="UP001445335">
    <property type="component" value="Unassembled WGS sequence"/>
</dbReference>
<dbReference type="AlphaFoldDB" id="A0AAW1SI30"/>
<protein>
    <recommendedName>
        <fullName evidence="8">SANT domain-containing protein</fullName>
    </recommendedName>
</protein>
<dbReference type="FunFam" id="1.10.10.60:FF:000012">
    <property type="entry name" value="Metastasis-associated 1 family, member 3"/>
    <property type="match status" value="1"/>
</dbReference>
<gene>
    <name evidence="6" type="ORF">WJX81_000033</name>
</gene>
<evidence type="ECO:0000313" key="7">
    <source>
        <dbReference type="Proteomes" id="UP001445335"/>
    </source>
</evidence>
<organism evidence="6 7">
    <name type="scientific">Elliptochloris bilobata</name>
    <dbReference type="NCBI Taxonomy" id="381761"/>
    <lineage>
        <taxon>Eukaryota</taxon>
        <taxon>Viridiplantae</taxon>
        <taxon>Chlorophyta</taxon>
        <taxon>core chlorophytes</taxon>
        <taxon>Trebouxiophyceae</taxon>
        <taxon>Trebouxiophyceae incertae sedis</taxon>
        <taxon>Elliptochloris clade</taxon>
        <taxon>Elliptochloris</taxon>
    </lineage>
</organism>
<name>A0AAW1SI30_9CHLO</name>
<proteinExistence type="predicted"/>
<evidence type="ECO:0000256" key="1">
    <source>
        <dbReference type="ARBA" id="ARBA00022723"/>
    </source>
</evidence>
<dbReference type="GO" id="GO:0003677">
    <property type="term" value="F:DNA binding"/>
    <property type="evidence" value="ECO:0007669"/>
    <property type="project" value="UniProtKB-KW"/>
</dbReference>
<keyword evidence="7" id="KW-1185">Reference proteome</keyword>
<dbReference type="GO" id="GO:0005634">
    <property type="term" value="C:nucleus"/>
    <property type="evidence" value="ECO:0007669"/>
    <property type="project" value="UniProtKB-ARBA"/>
</dbReference>
<keyword evidence="1" id="KW-0479">Metal-binding</keyword>
<dbReference type="EMBL" id="JALJOU010000003">
    <property type="protein sequence ID" value="KAK9845207.1"/>
    <property type="molecule type" value="Genomic_DNA"/>
</dbReference>
<keyword evidence="3" id="KW-0862">Zinc</keyword>
<dbReference type="Gene3D" id="1.10.10.60">
    <property type="entry name" value="Homeodomain-like"/>
    <property type="match status" value="1"/>
</dbReference>
<sequence length="411" mass="44240">MERCGRVRYVPVPPPGGTLPRVPPAAPADAASWRLGRFCAPAQWLDTAGALRWLCDCARSVVRPPPVLGGERVRGARQRWRETLQHARSATHSVGEEVIKKSWERQSLKPTRTHAERLVWRTTERRSISDSDDDRNWSEVREGAEFQAEVPALRPRPPAPDADEAAREGVLVSAPRLRPMGPPGEPAPIRTVPCLPGGNAAADARLPAQRLDAGAPRAWIAVPPPGATWQPWALPAGLAEALGLVGAGAGAGDGWPEADVAAFEAGLARYGKDFDDTVAELLPYRTCGELVNFYYGVWKEQAHPRARAWYHRLALEAAAAAAAAAAAQAAREAAAVAAAAAAAGAGRRRQVREAMQWLRHTARDIDNASYLRARRMERVARARQALATANNPVGCSGAFIRLTVADARATM</sequence>
<evidence type="ECO:0000313" key="6">
    <source>
        <dbReference type="EMBL" id="KAK9845207.1"/>
    </source>
</evidence>
<evidence type="ECO:0000256" key="2">
    <source>
        <dbReference type="ARBA" id="ARBA00022771"/>
    </source>
</evidence>
<comment type="caution">
    <text evidence="6">The sequence shown here is derived from an EMBL/GenBank/DDBJ whole genome shotgun (WGS) entry which is preliminary data.</text>
</comment>
<evidence type="ECO:0000256" key="5">
    <source>
        <dbReference type="ARBA" id="ARBA00023242"/>
    </source>
</evidence>
<accession>A0AAW1SI30</accession>
<keyword evidence="2" id="KW-0863">Zinc-finger</keyword>
<keyword evidence="4" id="KW-0238">DNA-binding</keyword>
<reference evidence="6 7" key="1">
    <citation type="journal article" date="2024" name="Nat. Commun.">
        <title>Phylogenomics reveals the evolutionary origins of lichenization in chlorophyte algae.</title>
        <authorList>
            <person name="Puginier C."/>
            <person name="Libourel C."/>
            <person name="Otte J."/>
            <person name="Skaloud P."/>
            <person name="Haon M."/>
            <person name="Grisel S."/>
            <person name="Petersen M."/>
            <person name="Berrin J.G."/>
            <person name="Delaux P.M."/>
            <person name="Dal Grande F."/>
            <person name="Keller J."/>
        </authorList>
    </citation>
    <scope>NUCLEOTIDE SEQUENCE [LARGE SCALE GENOMIC DNA]</scope>
    <source>
        <strain evidence="6 7">SAG 245.80</strain>
    </source>
</reference>
<dbReference type="GO" id="GO:0008270">
    <property type="term" value="F:zinc ion binding"/>
    <property type="evidence" value="ECO:0007669"/>
    <property type="project" value="UniProtKB-KW"/>
</dbReference>
<evidence type="ECO:0000256" key="4">
    <source>
        <dbReference type="ARBA" id="ARBA00023125"/>
    </source>
</evidence>
<keyword evidence="5" id="KW-0539">Nucleus</keyword>
<evidence type="ECO:0008006" key="8">
    <source>
        <dbReference type="Google" id="ProtNLM"/>
    </source>
</evidence>
<evidence type="ECO:0000256" key="3">
    <source>
        <dbReference type="ARBA" id="ARBA00022833"/>
    </source>
</evidence>